<evidence type="ECO:0000313" key="5">
    <source>
        <dbReference type="EMBL" id="CAD7089533.1"/>
    </source>
</evidence>
<feature type="compositionally biased region" description="Low complexity" evidence="3">
    <location>
        <begin position="180"/>
        <end position="197"/>
    </location>
</feature>
<evidence type="ECO:0000313" key="6">
    <source>
        <dbReference type="Proteomes" id="UP000594454"/>
    </source>
</evidence>
<comment type="subcellular location">
    <subcellularLocation>
        <location evidence="1">Nucleus</location>
    </subcellularLocation>
</comment>
<feature type="compositionally biased region" description="Polar residues" evidence="3">
    <location>
        <begin position="129"/>
        <end position="144"/>
    </location>
</feature>
<dbReference type="EMBL" id="LR899012">
    <property type="protein sequence ID" value="CAD7089533.1"/>
    <property type="molecule type" value="Genomic_DNA"/>
</dbReference>
<dbReference type="Pfam" id="PF10187">
    <property type="entry name" value="FAM192A_Fyv6_N"/>
    <property type="match status" value="1"/>
</dbReference>
<dbReference type="Proteomes" id="UP000594454">
    <property type="component" value="Chromosome 4"/>
</dbReference>
<dbReference type="InterPro" id="IPR019331">
    <property type="entry name" value="FAM192A/Fyv6_N"/>
</dbReference>
<feature type="compositionally biased region" description="Basic and acidic residues" evidence="3">
    <location>
        <begin position="17"/>
        <end position="27"/>
    </location>
</feature>
<dbReference type="InParanoid" id="A0A7R8UYT6"/>
<evidence type="ECO:0000256" key="1">
    <source>
        <dbReference type="ARBA" id="ARBA00004123"/>
    </source>
</evidence>
<keyword evidence="2" id="KW-0539">Nucleus</keyword>
<dbReference type="PANTHER" id="PTHR13495">
    <property type="entry name" value="NEFA-INTERACTING NUCLEAR PROTEIN NIP30"/>
    <property type="match status" value="1"/>
</dbReference>
<evidence type="ECO:0000256" key="2">
    <source>
        <dbReference type="ARBA" id="ARBA00023242"/>
    </source>
</evidence>
<reference evidence="5 6" key="1">
    <citation type="submission" date="2020-11" db="EMBL/GenBank/DDBJ databases">
        <authorList>
            <person name="Wallbank WR R."/>
            <person name="Pardo Diaz C."/>
            <person name="Kozak K."/>
            <person name="Martin S."/>
            <person name="Jiggins C."/>
            <person name="Moest M."/>
            <person name="Warren A I."/>
            <person name="Generalovic N T."/>
            <person name="Byers J.R.P. K."/>
            <person name="Montejo-Kovacevich G."/>
            <person name="Yen C E."/>
        </authorList>
    </citation>
    <scope>NUCLEOTIDE SEQUENCE [LARGE SCALE GENOMIC DNA]</scope>
</reference>
<feature type="compositionally biased region" description="Basic and acidic residues" evidence="3">
    <location>
        <begin position="115"/>
        <end position="127"/>
    </location>
</feature>
<evidence type="ECO:0000256" key="3">
    <source>
        <dbReference type="SAM" id="MobiDB-lite"/>
    </source>
</evidence>
<dbReference type="OMA" id="HKMNAER"/>
<evidence type="ECO:0000259" key="4">
    <source>
        <dbReference type="Pfam" id="PF10187"/>
    </source>
</evidence>
<protein>
    <recommendedName>
        <fullName evidence="4">FAM192A/Fyv6 N-terminal domain-containing protein</fullName>
    </recommendedName>
</protein>
<gene>
    <name evidence="5" type="ORF">HERILL_LOCUS12075</name>
</gene>
<feature type="region of interest" description="Disordered" evidence="3">
    <location>
        <begin position="17"/>
        <end position="39"/>
    </location>
</feature>
<proteinExistence type="predicted"/>
<accession>A0A7R8UYT6</accession>
<sequence length="260" mass="29460">MSTGFITETEIAEARKKRQEEWEKVRTPDQPLELPEEPYDSRSLYERLKEQKMKKDLEYEEAHKLKNLIRGLDDDEVEFLDLVDRTKMDAEKKQMMEEEKELNDFRQRVVTLQEKSLDEKIQSEKTSARPKTSISANRPSQKSALSGVVIRKRKNGEIDQTPPLKKSTNGEDESKLPPATTQGSTTQTTHSGVSSSTNATHMEKGALKCIGVLPGIGRYRESSDSELSTDSEEEFEQAGKYDLVGRANCKNAKKKGETSD</sequence>
<organism evidence="5 6">
    <name type="scientific">Hermetia illucens</name>
    <name type="common">Black soldier fly</name>
    <dbReference type="NCBI Taxonomy" id="343691"/>
    <lineage>
        <taxon>Eukaryota</taxon>
        <taxon>Metazoa</taxon>
        <taxon>Ecdysozoa</taxon>
        <taxon>Arthropoda</taxon>
        <taxon>Hexapoda</taxon>
        <taxon>Insecta</taxon>
        <taxon>Pterygota</taxon>
        <taxon>Neoptera</taxon>
        <taxon>Endopterygota</taxon>
        <taxon>Diptera</taxon>
        <taxon>Brachycera</taxon>
        <taxon>Stratiomyomorpha</taxon>
        <taxon>Stratiomyidae</taxon>
        <taxon>Hermetiinae</taxon>
        <taxon>Hermetia</taxon>
    </lineage>
</organism>
<dbReference type="PANTHER" id="PTHR13495:SF0">
    <property type="entry name" value="PSME3-INTERACTING PROTEIN"/>
    <property type="match status" value="1"/>
</dbReference>
<dbReference type="AlphaFoldDB" id="A0A7R8UYT6"/>
<name>A0A7R8UYT6_HERIL</name>
<feature type="compositionally biased region" description="Acidic residues" evidence="3">
    <location>
        <begin position="227"/>
        <end position="236"/>
    </location>
</feature>
<dbReference type="OrthoDB" id="75807at2759"/>
<dbReference type="FunCoup" id="A0A7R8UYT6">
    <property type="interactions" value="1930"/>
</dbReference>
<keyword evidence="6" id="KW-1185">Reference proteome</keyword>
<feature type="domain" description="FAM192A/Fyv6 N-terminal" evidence="4">
    <location>
        <begin position="5"/>
        <end position="106"/>
    </location>
</feature>
<feature type="region of interest" description="Disordered" evidence="3">
    <location>
        <begin position="219"/>
        <end position="239"/>
    </location>
</feature>
<feature type="region of interest" description="Disordered" evidence="3">
    <location>
        <begin position="113"/>
        <end position="205"/>
    </location>
</feature>
<dbReference type="InterPro" id="IPR039845">
    <property type="entry name" value="FAM192A"/>
</dbReference>
<dbReference type="GO" id="GO:0005634">
    <property type="term" value="C:nucleus"/>
    <property type="evidence" value="ECO:0007669"/>
    <property type="project" value="UniProtKB-SubCell"/>
</dbReference>